<evidence type="ECO:0000313" key="7">
    <source>
        <dbReference type="EnsemblPlants" id="OB01G19350.1"/>
    </source>
</evidence>
<protein>
    <recommendedName>
        <fullName evidence="6">Reverse transcriptase domain-containing protein</fullName>
    </recommendedName>
</protein>
<dbReference type="FunFam" id="3.30.70.270:FF:000020">
    <property type="entry name" value="Transposon Tf2-6 polyprotein-like Protein"/>
    <property type="match status" value="1"/>
</dbReference>
<keyword evidence="4" id="KW-0255">Endonuclease</keyword>
<keyword evidence="2" id="KW-0548">Nucleotidyltransferase</keyword>
<accession>J3KY79</accession>
<keyword evidence="8" id="KW-1185">Reference proteome</keyword>
<dbReference type="InterPro" id="IPR050951">
    <property type="entry name" value="Retrovirus_Pol_polyprotein"/>
</dbReference>
<evidence type="ECO:0000256" key="4">
    <source>
        <dbReference type="ARBA" id="ARBA00022759"/>
    </source>
</evidence>
<dbReference type="Gene3D" id="1.10.340.70">
    <property type="match status" value="1"/>
</dbReference>
<dbReference type="InterPro" id="IPR043502">
    <property type="entry name" value="DNA/RNA_pol_sf"/>
</dbReference>
<dbReference type="Gene3D" id="3.10.10.10">
    <property type="entry name" value="HIV Type 1 Reverse Transcriptase, subunit A, domain 1"/>
    <property type="match status" value="1"/>
</dbReference>
<dbReference type="HOGENOM" id="CLU_262013_0_0_1"/>
<dbReference type="SUPFAM" id="SSF53098">
    <property type="entry name" value="Ribonuclease H-like"/>
    <property type="match status" value="1"/>
</dbReference>
<proteinExistence type="predicted"/>
<evidence type="ECO:0000256" key="1">
    <source>
        <dbReference type="ARBA" id="ARBA00022679"/>
    </source>
</evidence>
<dbReference type="InterPro" id="IPR012337">
    <property type="entry name" value="RNaseH-like_sf"/>
</dbReference>
<dbReference type="Gene3D" id="3.30.70.270">
    <property type="match status" value="2"/>
</dbReference>
<dbReference type="PANTHER" id="PTHR37984">
    <property type="entry name" value="PROTEIN CBG26694"/>
    <property type="match status" value="1"/>
</dbReference>
<keyword evidence="4" id="KW-0378">Hydrolase</keyword>
<dbReference type="SUPFAM" id="SSF56672">
    <property type="entry name" value="DNA/RNA polymerases"/>
    <property type="match status" value="1"/>
</dbReference>
<evidence type="ECO:0000256" key="3">
    <source>
        <dbReference type="ARBA" id="ARBA00022722"/>
    </source>
</evidence>
<evidence type="ECO:0000259" key="6">
    <source>
        <dbReference type="PROSITE" id="PS50878"/>
    </source>
</evidence>
<feature type="region of interest" description="Disordered" evidence="5">
    <location>
        <begin position="278"/>
        <end position="307"/>
    </location>
</feature>
<dbReference type="CDD" id="cd00303">
    <property type="entry name" value="retropepsin_like"/>
    <property type="match status" value="1"/>
</dbReference>
<dbReference type="InterPro" id="IPR036397">
    <property type="entry name" value="RNaseH_sf"/>
</dbReference>
<dbReference type="InterPro" id="IPR000477">
    <property type="entry name" value="RT_dom"/>
</dbReference>
<dbReference type="eggNOG" id="KOG0017">
    <property type="taxonomic scope" value="Eukaryota"/>
</dbReference>
<reference evidence="7" key="2">
    <citation type="submission" date="2013-04" db="UniProtKB">
        <authorList>
            <consortium name="EnsemblPlants"/>
        </authorList>
    </citation>
    <scope>IDENTIFICATION</scope>
</reference>
<dbReference type="PROSITE" id="PS50878">
    <property type="entry name" value="RT_POL"/>
    <property type="match status" value="1"/>
</dbReference>
<reference evidence="7" key="1">
    <citation type="journal article" date="2013" name="Nat. Commun.">
        <title>Whole-genome sequencing of Oryza brachyantha reveals mechanisms underlying Oryza genome evolution.</title>
        <authorList>
            <person name="Chen J."/>
            <person name="Huang Q."/>
            <person name="Gao D."/>
            <person name="Wang J."/>
            <person name="Lang Y."/>
            <person name="Liu T."/>
            <person name="Li B."/>
            <person name="Bai Z."/>
            <person name="Luis Goicoechea J."/>
            <person name="Liang C."/>
            <person name="Chen C."/>
            <person name="Zhang W."/>
            <person name="Sun S."/>
            <person name="Liao Y."/>
            <person name="Zhang X."/>
            <person name="Yang L."/>
            <person name="Song C."/>
            <person name="Wang M."/>
            <person name="Shi J."/>
            <person name="Liu G."/>
            <person name="Liu J."/>
            <person name="Zhou H."/>
            <person name="Zhou W."/>
            <person name="Yu Q."/>
            <person name="An N."/>
            <person name="Chen Y."/>
            <person name="Cai Q."/>
            <person name="Wang B."/>
            <person name="Liu B."/>
            <person name="Min J."/>
            <person name="Huang Y."/>
            <person name="Wu H."/>
            <person name="Li Z."/>
            <person name="Zhang Y."/>
            <person name="Yin Y."/>
            <person name="Song W."/>
            <person name="Jiang J."/>
            <person name="Jackson S.A."/>
            <person name="Wing R.A."/>
            <person name="Wang J."/>
            <person name="Chen M."/>
        </authorList>
    </citation>
    <scope>NUCLEOTIDE SEQUENCE [LARGE SCALE GENOMIC DNA]</scope>
    <source>
        <strain evidence="7">cv. IRGC 101232</strain>
    </source>
</reference>
<feature type="compositionally biased region" description="Polar residues" evidence="5">
    <location>
        <begin position="279"/>
        <end position="307"/>
    </location>
</feature>
<dbReference type="Proteomes" id="UP000006038">
    <property type="component" value="Chromosome 1"/>
</dbReference>
<feature type="region of interest" description="Disordered" evidence="5">
    <location>
        <begin position="386"/>
        <end position="406"/>
    </location>
</feature>
<keyword evidence="3" id="KW-0540">Nuclease</keyword>
<keyword evidence="1" id="KW-0808">Transferase</keyword>
<dbReference type="Pfam" id="PF17921">
    <property type="entry name" value="Integrase_H2C2"/>
    <property type="match status" value="1"/>
</dbReference>
<dbReference type="Pfam" id="PF00078">
    <property type="entry name" value="RVT_1"/>
    <property type="match status" value="1"/>
</dbReference>
<dbReference type="Gene3D" id="2.40.70.10">
    <property type="entry name" value="Acid Proteases"/>
    <property type="match status" value="1"/>
</dbReference>
<dbReference type="InterPro" id="IPR011676">
    <property type="entry name" value="DUF1618"/>
</dbReference>
<dbReference type="Gramene" id="OB01G19350.1">
    <property type="protein sequence ID" value="OB01G19350.1"/>
    <property type="gene ID" value="OB01G19350"/>
</dbReference>
<dbReference type="STRING" id="4533.J3KY79"/>
<evidence type="ECO:0000256" key="5">
    <source>
        <dbReference type="SAM" id="MobiDB-lite"/>
    </source>
</evidence>
<evidence type="ECO:0000313" key="8">
    <source>
        <dbReference type="Proteomes" id="UP000006038"/>
    </source>
</evidence>
<dbReference type="Pfam" id="PF08284">
    <property type="entry name" value="RVP_2"/>
    <property type="match status" value="1"/>
</dbReference>
<dbReference type="InterPro" id="IPR021109">
    <property type="entry name" value="Peptidase_aspartic_dom_sf"/>
</dbReference>
<sequence>MASSPASPWAILAAIPRVSATPRAPPLSVAPAAPPRVTILTVPPRVSPDPTTPRNFPSVLAADPSGLLLFSASQGRPTGPLIVDMPGRELFLWRPFVKGYFVCDAVSATALRLPEPEGTISHPGNLGLAVAPGGGGSWYQSATTRVFSRLAGKNSWSKVGVDCSDRFRKSFCSLARVRLIWRAGIERSILEKPRYFTKQAKSIMEQGDKLDLLLKKMDKSEHKREAMEQRSHADFQALKKALETRVPLVEKKVDELGASVQDLTKKVADIQDSLDANLLQHSPNPHQPSGTNQSTYDSPPFVSPSSGATSTVSEYVEIYDSVMHQLLAYDEAAPPSYFVTRFIEGLKQDIRVVVMEEAVEGTKPTSFRRAESALVPRAVKSGFHSQNFRGSTSSMDDKKTVDPVRTQSRDDKITALKAYRRAKGLCFTCVSAQSFRVKGWLQGIELLMLVDSGSTHSFLDKQLADQLKGLTLLPAAVMVKVADGGEMNCTHYLAQCEWWLQGHQFQNDFKVLPLFGYDAILGMDWLQQLGQMTVNWEEQWMQFLWHEGVINIRGIQARTDKCDQISYLQLKGLNKMGALMHMVQLSAVSVQESTPVSESISVVLSEFQSVFEEPKELPPRRLCDHQIPLLPGSKPHSTSPFSSPALLVKKKDGSWRLCIDYRQLNDITIKRKYPLPVIDELLDELAGAKYFSKLDLRAGYHQIRLVKGEEPKTAFQTHFGQFEYKVMSFGLTGAPATFQEAMNDTLSPVLKKYALVFFDDILIYGADLASHVVHLRHVLQLLHEHQWKVKLSKCSFGQQQLFYLGYIIGVHGVSTDPEKVKAVVDWPVPKNLKQLRGFLGLAGYYRKFVKNFGVISKPLTNLLRKSKGFHWDDRATQAFFQFEKCFGDSTMEVNSLSVCTPTWLTNVVKGYNEDSQATKFLTALAVNAAAIPNFSLHNGILKYKNRIWVGNNSELQTKIVHALHDSPIGGHSGFPVTYRRVKGLFVWPGMKKMVKTLVDECDICQQAKPDRHKYPGLLQPLTIPAGAWQTVSLDFIEGLPKSRCYNCILVVVDKFSTSDVAQVYMENVFKLHGIPLALISDRDRILPVSFGSSCFKRLLKLARGVDKIVPAVLPTSLETTKVPVAILDAQIRKDAALQGFWGRGETDKRRCIQLSDGKLRFVEITPAVEPMLRNAQSPHCCAARISMWTLSEPEAGQWTPEFDVSFDEIWADESYQQTGLTEKTPVLALVHPKNADVVYFFMEEHLFSVDMRVKSVVECDKYELIEPPSNIVSRLGAAHCTYFRYHKLALRMLL</sequence>
<dbReference type="InterPro" id="IPR043128">
    <property type="entry name" value="Rev_trsase/Diguanyl_cyclase"/>
</dbReference>
<dbReference type="EnsemblPlants" id="OB01G19350.1">
    <property type="protein sequence ID" value="OB01G19350.1"/>
    <property type="gene ID" value="OB01G19350"/>
</dbReference>
<dbReference type="Pfam" id="PF07762">
    <property type="entry name" value="DUF1618"/>
    <property type="match status" value="1"/>
</dbReference>
<feature type="compositionally biased region" description="Basic and acidic residues" evidence="5">
    <location>
        <begin position="395"/>
        <end position="406"/>
    </location>
</feature>
<feature type="domain" description="Reverse transcriptase" evidence="6">
    <location>
        <begin position="629"/>
        <end position="808"/>
    </location>
</feature>
<organism evidence="7">
    <name type="scientific">Oryza brachyantha</name>
    <name type="common">malo sina</name>
    <dbReference type="NCBI Taxonomy" id="4533"/>
    <lineage>
        <taxon>Eukaryota</taxon>
        <taxon>Viridiplantae</taxon>
        <taxon>Streptophyta</taxon>
        <taxon>Embryophyta</taxon>
        <taxon>Tracheophyta</taxon>
        <taxon>Spermatophyta</taxon>
        <taxon>Magnoliopsida</taxon>
        <taxon>Liliopsida</taxon>
        <taxon>Poales</taxon>
        <taxon>Poaceae</taxon>
        <taxon>BOP clade</taxon>
        <taxon>Oryzoideae</taxon>
        <taxon>Oryzeae</taxon>
        <taxon>Oryzinae</taxon>
        <taxon>Oryza</taxon>
    </lineage>
</organism>
<dbReference type="InterPro" id="IPR041588">
    <property type="entry name" value="Integrase_H2C2"/>
</dbReference>
<dbReference type="PANTHER" id="PTHR37984:SF5">
    <property type="entry name" value="PROTEIN NYNRIN-LIKE"/>
    <property type="match status" value="1"/>
</dbReference>
<evidence type="ECO:0000256" key="2">
    <source>
        <dbReference type="ARBA" id="ARBA00022695"/>
    </source>
</evidence>
<dbReference type="SUPFAM" id="SSF50630">
    <property type="entry name" value="Acid proteases"/>
    <property type="match status" value="1"/>
</dbReference>
<name>J3KY79_ORYBR</name>
<dbReference type="Gene3D" id="3.30.420.10">
    <property type="entry name" value="Ribonuclease H-like superfamily/Ribonuclease H"/>
    <property type="match status" value="1"/>
</dbReference>
<dbReference type="CDD" id="cd01647">
    <property type="entry name" value="RT_LTR"/>
    <property type="match status" value="1"/>
</dbReference>
<dbReference type="GO" id="GO:0003676">
    <property type="term" value="F:nucleic acid binding"/>
    <property type="evidence" value="ECO:0007669"/>
    <property type="project" value="InterPro"/>
</dbReference>